<keyword evidence="2" id="KW-1185">Reference proteome</keyword>
<evidence type="ECO:0000313" key="2">
    <source>
        <dbReference type="Proteomes" id="UP001501509"/>
    </source>
</evidence>
<protein>
    <submittedName>
        <fullName evidence="1">Uncharacterized protein</fullName>
    </submittedName>
</protein>
<dbReference type="Proteomes" id="UP001501509">
    <property type="component" value="Unassembled WGS sequence"/>
</dbReference>
<accession>A0ABN3Q1A5</accession>
<evidence type="ECO:0000313" key="1">
    <source>
        <dbReference type="EMBL" id="GAA2612251.1"/>
    </source>
</evidence>
<proteinExistence type="predicted"/>
<name>A0ABN3Q1A5_9ACTN</name>
<organism evidence="1 2">
    <name type="scientific">Actinomadura fulvescens</name>
    <dbReference type="NCBI Taxonomy" id="46160"/>
    <lineage>
        <taxon>Bacteria</taxon>
        <taxon>Bacillati</taxon>
        <taxon>Actinomycetota</taxon>
        <taxon>Actinomycetes</taxon>
        <taxon>Streptosporangiales</taxon>
        <taxon>Thermomonosporaceae</taxon>
        <taxon>Actinomadura</taxon>
    </lineage>
</organism>
<reference evidence="1 2" key="1">
    <citation type="journal article" date="2019" name="Int. J. Syst. Evol. Microbiol.">
        <title>The Global Catalogue of Microorganisms (GCM) 10K type strain sequencing project: providing services to taxonomists for standard genome sequencing and annotation.</title>
        <authorList>
            <consortium name="The Broad Institute Genomics Platform"/>
            <consortium name="The Broad Institute Genome Sequencing Center for Infectious Disease"/>
            <person name="Wu L."/>
            <person name="Ma J."/>
        </authorList>
    </citation>
    <scope>NUCLEOTIDE SEQUENCE [LARGE SCALE GENOMIC DNA]</scope>
    <source>
        <strain evidence="1 2">JCM 6833</strain>
    </source>
</reference>
<gene>
    <name evidence="1" type="ORF">GCM10010411_53720</name>
</gene>
<sequence>MEGCGSHLAVGFTHIFWRFCSCAVLSASRCNGRWCLWLPGWLGKYSIDNQYNTAAAGYLAVFAFSEGVKPAKTQPLLAGLTLATASQRGLLLGSDKDYRVT</sequence>
<dbReference type="EMBL" id="BAAATD010000007">
    <property type="protein sequence ID" value="GAA2612251.1"/>
    <property type="molecule type" value="Genomic_DNA"/>
</dbReference>
<comment type="caution">
    <text evidence="1">The sequence shown here is derived from an EMBL/GenBank/DDBJ whole genome shotgun (WGS) entry which is preliminary data.</text>
</comment>